<feature type="transmembrane region" description="Helical" evidence="1">
    <location>
        <begin position="86"/>
        <end position="105"/>
    </location>
</feature>
<keyword evidence="1" id="KW-1133">Transmembrane helix</keyword>
<dbReference type="InterPro" id="IPR012373">
    <property type="entry name" value="Ferrdict_sens_TM"/>
</dbReference>
<dbReference type="Pfam" id="PF04773">
    <property type="entry name" value="FecR"/>
    <property type="match status" value="1"/>
</dbReference>
<dbReference type="RefSeq" id="WP_022160040.1">
    <property type="nucleotide sequence ID" value="NZ_CABJFF010000020.1"/>
</dbReference>
<accession>A0A412TMS6</accession>
<evidence type="ECO:0000256" key="1">
    <source>
        <dbReference type="SAM" id="Phobius"/>
    </source>
</evidence>
<evidence type="ECO:0000313" key="4">
    <source>
        <dbReference type="EMBL" id="RGU55036.1"/>
    </source>
</evidence>
<dbReference type="EMBL" id="QRYC01000022">
    <property type="protein sequence ID" value="RGU55036.1"/>
    <property type="molecule type" value="Genomic_DNA"/>
</dbReference>
<dbReference type="PANTHER" id="PTHR30273">
    <property type="entry name" value="PERIPLASMIC SIGNAL SENSOR AND SIGMA FACTOR ACTIVATOR FECR-RELATED"/>
    <property type="match status" value="1"/>
</dbReference>
<gene>
    <name evidence="4" type="ORF">DWW57_13760</name>
</gene>
<dbReference type="InterPro" id="IPR006860">
    <property type="entry name" value="FecR"/>
</dbReference>
<dbReference type="PANTHER" id="PTHR30273:SF2">
    <property type="entry name" value="PROTEIN FECR"/>
    <property type="match status" value="1"/>
</dbReference>
<evidence type="ECO:0000259" key="2">
    <source>
        <dbReference type="Pfam" id="PF04773"/>
    </source>
</evidence>
<dbReference type="GO" id="GO:0016989">
    <property type="term" value="F:sigma factor antagonist activity"/>
    <property type="evidence" value="ECO:0007669"/>
    <property type="project" value="TreeGrafter"/>
</dbReference>
<proteinExistence type="predicted"/>
<feature type="domain" description="FecR protein" evidence="2">
    <location>
        <begin position="175"/>
        <end position="268"/>
    </location>
</feature>
<dbReference type="Proteomes" id="UP000284243">
    <property type="component" value="Unassembled WGS sequence"/>
</dbReference>
<evidence type="ECO:0000313" key="5">
    <source>
        <dbReference type="Proteomes" id="UP000284243"/>
    </source>
</evidence>
<dbReference type="PIRSF" id="PIRSF018266">
    <property type="entry name" value="FecR"/>
    <property type="match status" value="1"/>
</dbReference>
<protein>
    <submittedName>
        <fullName evidence="4">FecR family protein</fullName>
    </submittedName>
</protein>
<keyword evidence="1" id="KW-0812">Transmembrane</keyword>
<sequence>MDTPIPWKIADLIIRQWSKELTPEEETTLREWITSQESNQVFYQKVITGKGFDHFCQQASEHNYRQKYQAFRSHIRKRKLRKWRRIGYAAAAILLPFVLSISLYLKSEQKNTSIQSTEIIPGTYQAVLTLSNGQDIFLSPITEKNKLEATTATLEGNTLVYPETDTTTAPVYHKITIPRGGEYILRLADGTRVWLNSETELEYPVVFTKKQRQVFLKGEAYFEVAPDSLHPFIVKTEQQNLRVLGTSFAIRAYANESVILTTLETGKVNIHSKGQEVILTPGEQSCLKDGNLTVAKVNTTLFTAWHKGIFIFQDQPLENILNTLARWYNIDIFYTNENLKDIHFTGELKRYDRIQDFLCKLEILEKVRFTIKGRTVTVSTY</sequence>
<dbReference type="InterPro" id="IPR032508">
    <property type="entry name" value="FecR_C"/>
</dbReference>
<organism evidence="4 5">
    <name type="scientific">Odoribacter splanchnicus</name>
    <dbReference type="NCBI Taxonomy" id="28118"/>
    <lineage>
        <taxon>Bacteria</taxon>
        <taxon>Pseudomonadati</taxon>
        <taxon>Bacteroidota</taxon>
        <taxon>Bacteroidia</taxon>
        <taxon>Bacteroidales</taxon>
        <taxon>Odoribacteraceae</taxon>
        <taxon>Odoribacter</taxon>
    </lineage>
</organism>
<dbReference type="Pfam" id="PF16344">
    <property type="entry name" value="FecR_C"/>
    <property type="match status" value="1"/>
</dbReference>
<dbReference type="Gene3D" id="3.55.50.30">
    <property type="match status" value="1"/>
</dbReference>
<comment type="caution">
    <text evidence="4">The sequence shown here is derived from an EMBL/GenBank/DDBJ whole genome shotgun (WGS) entry which is preliminary data.</text>
</comment>
<feature type="domain" description="Protein FecR C-terminal" evidence="3">
    <location>
        <begin position="310"/>
        <end position="378"/>
    </location>
</feature>
<name>A0A412TMS6_9BACT</name>
<reference evidence="4 5" key="1">
    <citation type="submission" date="2018-08" db="EMBL/GenBank/DDBJ databases">
        <title>A genome reference for cultivated species of the human gut microbiota.</title>
        <authorList>
            <person name="Zou Y."/>
            <person name="Xue W."/>
            <person name="Luo G."/>
        </authorList>
    </citation>
    <scope>NUCLEOTIDE SEQUENCE [LARGE SCALE GENOMIC DNA]</scope>
    <source>
        <strain evidence="4 5">AF16-14</strain>
    </source>
</reference>
<dbReference type="AlphaFoldDB" id="A0A412TMS6"/>
<keyword evidence="1" id="KW-0472">Membrane</keyword>
<evidence type="ECO:0000259" key="3">
    <source>
        <dbReference type="Pfam" id="PF16344"/>
    </source>
</evidence>
<dbReference type="Gene3D" id="2.60.120.1440">
    <property type="match status" value="1"/>
</dbReference>